<keyword evidence="1 2" id="KW-0732">Signal</keyword>
<dbReference type="InterPro" id="IPR036749">
    <property type="entry name" value="Expansin_CBD_sf"/>
</dbReference>
<protein>
    <submittedName>
        <fullName evidence="3">Uncharacterized protein</fullName>
    </submittedName>
</protein>
<dbReference type="SUPFAM" id="SSF50685">
    <property type="entry name" value="Barwin-like endoglucanases"/>
    <property type="match status" value="1"/>
</dbReference>
<evidence type="ECO:0000256" key="1">
    <source>
        <dbReference type="ARBA" id="ARBA00022729"/>
    </source>
</evidence>
<proteinExistence type="predicted"/>
<dbReference type="InterPro" id="IPR051477">
    <property type="entry name" value="Expansin_CellWall"/>
</dbReference>
<name>A0A1X7S320_ZYMT9</name>
<feature type="signal peptide" evidence="2">
    <location>
        <begin position="1"/>
        <end position="23"/>
    </location>
</feature>
<dbReference type="Gene3D" id="2.40.40.10">
    <property type="entry name" value="RlpA-like domain"/>
    <property type="match status" value="1"/>
</dbReference>
<dbReference type="Proteomes" id="UP000215127">
    <property type="component" value="Chromosome 9"/>
</dbReference>
<reference evidence="3 4" key="1">
    <citation type="submission" date="2016-06" db="EMBL/GenBank/DDBJ databases">
        <authorList>
            <person name="Kjaerup R.B."/>
            <person name="Dalgaard T.S."/>
            <person name="Juul-Madsen H.R."/>
        </authorList>
    </citation>
    <scope>NUCLEOTIDE SEQUENCE [LARGE SCALE GENOMIC DNA]</scope>
</reference>
<evidence type="ECO:0000256" key="2">
    <source>
        <dbReference type="SAM" id="SignalP"/>
    </source>
</evidence>
<gene>
    <name evidence="3" type="ORF">ZT3D7_G9227</name>
</gene>
<keyword evidence="4" id="KW-1185">Reference proteome</keyword>
<dbReference type="PANTHER" id="PTHR31836:SF21">
    <property type="entry name" value="EXPANSIN-LIKE PROTEIN 7"/>
    <property type="match status" value="1"/>
</dbReference>
<sequence>MHAQRSFTAASAGAIFLASGASASVLPGITENKSHSVRRDLKTGLGTRYGKNCKEEDCWQSGACAFTNYKLPSTIDGSTCVSEAIWDSSAHCGGCIQVTYKGKTITIMVTNKTDGDANHLDMPPATWSKLTNGMTGGGVDGIEWDWVTCPITAPLTIHMHGGSSQYWFAATVENATLRTTKMEVSTDNGKTWKGTERDINNFFVVDGVLPTTSAWVKVTSESGSQVVVENVKLESGKSTVASENYA</sequence>
<evidence type="ECO:0000313" key="3">
    <source>
        <dbReference type="EMBL" id="SMQ54073.1"/>
    </source>
</evidence>
<evidence type="ECO:0000313" key="4">
    <source>
        <dbReference type="Proteomes" id="UP000215127"/>
    </source>
</evidence>
<accession>A0A1X7S320</accession>
<dbReference type="CDD" id="cd22271">
    <property type="entry name" value="DPBB_EXP_N-like"/>
    <property type="match status" value="1"/>
</dbReference>
<dbReference type="InterPro" id="IPR036908">
    <property type="entry name" value="RlpA-like_sf"/>
</dbReference>
<dbReference type="SMR" id="A0A1X7S320"/>
<dbReference type="PANTHER" id="PTHR31836">
    <property type="match status" value="1"/>
</dbReference>
<dbReference type="SUPFAM" id="SSF49590">
    <property type="entry name" value="PHL pollen allergen"/>
    <property type="match status" value="1"/>
</dbReference>
<dbReference type="Gene3D" id="2.60.40.760">
    <property type="entry name" value="Expansin, cellulose-binding-like domain"/>
    <property type="match status" value="1"/>
</dbReference>
<dbReference type="AlphaFoldDB" id="A0A1X7S320"/>
<feature type="chain" id="PRO_5010882039" evidence="2">
    <location>
        <begin position="24"/>
        <end position="246"/>
    </location>
</feature>
<organism evidence="3 4">
    <name type="scientific">Zymoseptoria tritici (strain ST99CH_3D7)</name>
    <dbReference type="NCBI Taxonomy" id="1276538"/>
    <lineage>
        <taxon>Eukaryota</taxon>
        <taxon>Fungi</taxon>
        <taxon>Dikarya</taxon>
        <taxon>Ascomycota</taxon>
        <taxon>Pezizomycotina</taxon>
        <taxon>Dothideomycetes</taxon>
        <taxon>Dothideomycetidae</taxon>
        <taxon>Mycosphaerellales</taxon>
        <taxon>Mycosphaerellaceae</taxon>
        <taxon>Zymoseptoria</taxon>
    </lineage>
</organism>
<dbReference type="STRING" id="1276538.A0A1X7S320"/>
<dbReference type="EMBL" id="LT853700">
    <property type="protein sequence ID" value="SMQ54073.1"/>
    <property type="molecule type" value="Genomic_DNA"/>
</dbReference>